<comment type="caution">
    <text evidence="9">The sequence shown here is derived from an EMBL/GenBank/DDBJ whole genome shotgun (WGS) entry which is preliminary data.</text>
</comment>
<evidence type="ECO:0000313" key="10">
    <source>
        <dbReference type="Proteomes" id="UP001595384"/>
    </source>
</evidence>
<dbReference type="PANTHER" id="PTHR32089:SF112">
    <property type="entry name" value="LYSOZYME-LIKE PROTEIN-RELATED"/>
    <property type="match status" value="1"/>
</dbReference>
<evidence type="ECO:0000256" key="4">
    <source>
        <dbReference type="PROSITE-ProRule" id="PRU00284"/>
    </source>
</evidence>
<dbReference type="InterPro" id="IPR003660">
    <property type="entry name" value="HAMP_dom"/>
</dbReference>
<dbReference type="SUPFAM" id="SSF58104">
    <property type="entry name" value="Methyl-accepting chemotaxis protein (MCP) signaling domain"/>
    <property type="match status" value="1"/>
</dbReference>
<dbReference type="RefSeq" id="WP_123016634.1">
    <property type="nucleotide sequence ID" value="NZ_CP033078.1"/>
</dbReference>
<dbReference type="SMART" id="SM00283">
    <property type="entry name" value="MA"/>
    <property type="match status" value="1"/>
</dbReference>
<dbReference type="Pfam" id="PF00015">
    <property type="entry name" value="MCPsignal"/>
    <property type="match status" value="1"/>
</dbReference>
<feature type="domain" description="Methyl-accepting transducer" evidence="6">
    <location>
        <begin position="393"/>
        <end position="629"/>
    </location>
</feature>
<dbReference type="InterPro" id="IPR010910">
    <property type="entry name" value="Nitrate/nitrite_sensing_bac"/>
</dbReference>
<keyword evidence="2 4" id="KW-0807">Transducer</keyword>
<dbReference type="Pfam" id="PF08376">
    <property type="entry name" value="NIT"/>
    <property type="match status" value="1"/>
</dbReference>
<keyword evidence="5" id="KW-0812">Transmembrane</keyword>
<organism evidence="9 10">
    <name type="scientific">Vibrio zhugei</name>
    <dbReference type="NCBI Taxonomy" id="2479546"/>
    <lineage>
        <taxon>Bacteria</taxon>
        <taxon>Pseudomonadati</taxon>
        <taxon>Pseudomonadota</taxon>
        <taxon>Gammaproteobacteria</taxon>
        <taxon>Vibrionales</taxon>
        <taxon>Vibrionaceae</taxon>
        <taxon>Vibrio</taxon>
    </lineage>
</organism>
<keyword evidence="5" id="KW-0472">Membrane</keyword>
<keyword evidence="10" id="KW-1185">Reference proteome</keyword>
<evidence type="ECO:0000256" key="5">
    <source>
        <dbReference type="SAM" id="Phobius"/>
    </source>
</evidence>
<dbReference type="PROSITE" id="PS50885">
    <property type="entry name" value="HAMP"/>
    <property type="match status" value="1"/>
</dbReference>
<feature type="transmembrane region" description="Helical" evidence="5">
    <location>
        <begin position="12"/>
        <end position="32"/>
    </location>
</feature>
<feature type="domain" description="NIT" evidence="8">
    <location>
        <begin position="53"/>
        <end position="304"/>
    </location>
</feature>
<dbReference type="InterPro" id="IPR013587">
    <property type="entry name" value="Nitrate/nitrite_sensing"/>
</dbReference>
<dbReference type="CDD" id="cd11386">
    <property type="entry name" value="MCP_signal"/>
    <property type="match status" value="1"/>
</dbReference>
<accession>A0ABV7CCM6</accession>
<dbReference type="PROSITE" id="PS50906">
    <property type="entry name" value="NIT"/>
    <property type="match status" value="1"/>
</dbReference>
<evidence type="ECO:0000313" key="9">
    <source>
        <dbReference type="EMBL" id="MFC3024503.1"/>
    </source>
</evidence>
<evidence type="ECO:0000256" key="3">
    <source>
        <dbReference type="ARBA" id="ARBA00029447"/>
    </source>
</evidence>
<feature type="transmembrane region" description="Helical" evidence="5">
    <location>
        <begin position="311"/>
        <end position="334"/>
    </location>
</feature>
<evidence type="ECO:0000259" key="7">
    <source>
        <dbReference type="PROSITE" id="PS50885"/>
    </source>
</evidence>
<keyword evidence="5" id="KW-1133">Transmembrane helix</keyword>
<dbReference type="EMBL" id="JBHRSE010000078">
    <property type="protein sequence ID" value="MFC3024503.1"/>
    <property type="molecule type" value="Genomic_DNA"/>
</dbReference>
<gene>
    <name evidence="9" type="ORF">ACFODT_11780</name>
</gene>
<name>A0ABV7CCM6_9VIBR</name>
<reference evidence="10" key="1">
    <citation type="journal article" date="2019" name="Int. J. Syst. Evol. Microbiol.">
        <title>The Global Catalogue of Microorganisms (GCM) 10K type strain sequencing project: providing services to taxonomists for standard genome sequencing and annotation.</title>
        <authorList>
            <consortium name="The Broad Institute Genomics Platform"/>
            <consortium name="The Broad Institute Genome Sequencing Center for Infectious Disease"/>
            <person name="Wu L."/>
            <person name="Ma J."/>
        </authorList>
    </citation>
    <scope>NUCLEOTIDE SEQUENCE [LARGE SCALE GENOMIC DNA]</scope>
    <source>
        <strain evidence="10">KCTC 62784</strain>
    </source>
</reference>
<protein>
    <submittedName>
        <fullName evidence="9">Methyl-accepting chemotaxis protein</fullName>
    </submittedName>
</protein>
<dbReference type="PROSITE" id="PS50111">
    <property type="entry name" value="CHEMOTAXIS_TRANSDUC_2"/>
    <property type="match status" value="1"/>
</dbReference>
<evidence type="ECO:0000256" key="2">
    <source>
        <dbReference type="ARBA" id="ARBA00023224"/>
    </source>
</evidence>
<comment type="subcellular location">
    <subcellularLocation>
        <location evidence="1">Membrane</location>
    </subcellularLocation>
</comment>
<dbReference type="Gene3D" id="1.10.287.950">
    <property type="entry name" value="Methyl-accepting chemotaxis protein"/>
    <property type="match status" value="1"/>
</dbReference>
<evidence type="ECO:0000259" key="8">
    <source>
        <dbReference type="PROSITE" id="PS50906"/>
    </source>
</evidence>
<comment type="similarity">
    <text evidence="3">Belongs to the methyl-accepting chemotaxis (MCP) protein family.</text>
</comment>
<proteinExistence type="inferred from homology"/>
<sequence length="665" mass="72552">MDIIKNLSFRKKLLLLIIPPIIGAIVFSGMILKNAYQDNQLANDIQALVRLSIKGNLIVHELQKERGTTSGFVGSNGKSFANKMQQQRQATDTILQATALNEAITERLRSAYPQVTQSMQSVLRGLERLPELRKQVDALSLSAAQAAQFYTDLNTSLLALSGTIADMSTYGQLTSKLRNYYTFLQAKEAAGKERALLNIALSNDAFNPGAYQKFVTLESYQNAYLTSFEQFASPSQLQQLENLRSSPAGKRVKAIRAIANDKFVTGNFGVSGPEWFDAATDRINQMKALEDGLAQEASTMVQSIHSQAQRFIYFSLIFIGVLIIITTVLCVYVARLLIHQTMSLANTINTVSQTKDLTLQADVNSTDELGRSAQGFNDMLAIIRHMLKQITDSSVQLSAAAEQTSISIAENTNSLEKQSLETSQAATATEEMTATVNEIATNTTHTADAANEASQLSHNGMDIVESNAQNMNTLHEQMSGANTQVIELRDASQEINNIVDVIKGIAEQTNLLALNAAIEAARAGEQGRGFAVVADEVRSLAQRTQKSTQQIADMVARFQSEAGQVSEIIEASFEHVKHSSQQTHSVKENLEAINRAIDSITDMCNQVSAAANQQVAATNEIAINIRTINDLADVSAETSKQITLAAKEQAQLSSQQHELVAQFKL</sequence>
<evidence type="ECO:0000256" key="1">
    <source>
        <dbReference type="ARBA" id="ARBA00004370"/>
    </source>
</evidence>
<evidence type="ECO:0000259" key="6">
    <source>
        <dbReference type="PROSITE" id="PS50111"/>
    </source>
</evidence>
<feature type="domain" description="HAMP" evidence="7">
    <location>
        <begin position="335"/>
        <end position="388"/>
    </location>
</feature>
<dbReference type="InterPro" id="IPR004089">
    <property type="entry name" value="MCPsignal_dom"/>
</dbReference>
<dbReference type="Proteomes" id="UP001595384">
    <property type="component" value="Unassembled WGS sequence"/>
</dbReference>
<dbReference type="PANTHER" id="PTHR32089">
    <property type="entry name" value="METHYL-ACCEPTING CHEMOTAXIS PROTEIN MCPB"/>
    <property type="match status" value="1"/>
</dbReference>